<accession>X1AJR1</accession>
<name>X1AJR1_9ZZZZ</name>
<reference evidence="1" key="1">
    <citation type="journal article" date="2014" name="Front. Microbiol.">
        <title>High frequency of phylogenetically diverse reductive dehalogenase-homologous genes in deep subseafloor sedimentary metagenomes.</title>
        <authorList>
            <person name="Kawai M."/>
            <person name="Futagami T."/>
            <person name="Toyoda A."/>
            <person name="Takaki Y."/>
            <person name="Nishi S."/>
            <person name="Hori S."/>
            <person name="Arai W."/>
            <person name="Tsubouchi T."/>
            <person name="Morono Y."/>
            <person name="Uchiyama I."/>
            <person name="Ito T."/>
            <person name="Fujiyama A."/>
            <person name="Inagaki F."/>
            <person name="Takami H."/>
        </authorList>
    </citation>
    <scope>NUCLEOTIDE SEQUENCE</scope>
    <source>
        <strain evidence="1">Expedition CK06-06</strain>
    </source>
</reference>
<organism evidence="1">
    <name type="scientific">marine sediment metagenome</name>
    <dbReference type="NCBI Taxonomy" id="412755"/>
    <lineage>
        <taxon>unclassified sequences</taxon>
        <taxon>metagenomes</taxon>
        <taxon>ecological metagenomes</taxon>
    </lineage>
</organism>
<proteinExistence type="predicted"/>
<sequence>DTLTYEFSQVRFGLNERSRAYKQFVLSFKGCR</sequence>
<evidence type="ECO:0000313" key="1">
    <source>
        <dbReference type="EMBL" id="GAG82529.1"/>
    </source>
</evidence>
<protein>
    <submittedName>
        <fullName evidence="1">Uncharacterized protein</fullName>
    </submittedName>
</protein>
<dbReference type="AlphaFoldDB" id="X1AJR1"/>
<dbReference type="EMBL" id="BART01009908">
    <property type="protein sequence ID" value="GAG82529.1"/>
    <property type="molecule type" value="Genomic_DNA"/>
</dbReference>
<gene>
    <name evidence="1" type="ORF">S01H4_21780</name>
</gene>
<comment type="caution">
    <text evidence="1">The sequence shown here is derived from an EMBL/GenBank/DDBJ whole genome shotgun (WGS) entry which is preliminary data.</text>
</comment>
<feature type="non-terminal residue" evidence="1">
    <location>
        <position position="1"/>
    </location>
</feature>